<gene>
    <name evidence="4" type="ORF">U725_01780</name>
</gene>
<dbReference type="Pfam" id="PF13411">
    <property type="entry name" value="MerR_1"/>
    <property type="match status" value="1"/>
</dbReference>
<dbReference type="PANTHER" id="PTHR30204">
    <property type="entry name" value="REDOX-CYCLING DRUG-SENSING TRANSCRIPTIONAL ACTIVATOR SOXR"/>
    <property type="match status" value="1"/>
</dbReference>
<evidence type="ECO:0000313" key="5">
    <source>
        <dbReference type="Proteomes" id="UP000028401"/>
    </source>
</evidence>
<feature type="coiled-coil region" evidence="2">
    <location>
        <begin position="74"/>
        <end position="108"/>
    </location>
</feature>
<protein>
    <submittedName>
        <fullName evidence="4">MerR family transcriptional regulator</fullName>
    </submittedName>
</protein>
<evidence type="ECO:0000259" key="3">
    <source>
        <dbReference type="PROSITE" id="PS50937"/>
    </source>
</evidence>
<dbReference type="SUPFAM" id="SSF46955">
    <property type="entry name" value="Putative DNA-binding domain"/>
    <property type="match status" value="1"/>
</dbReference>
<accession>A0A084A9U8</accession>
<dbReference type="Proteomes" id="UP000028401">
    <property type="component" value="Unassembled WGS sequence"/>
</dbReference>
<dbReference type="PROSITE" id="PS00552">
    <property type="entry name" value="HTH_MERR_1"/>
    <property type="match status" value="1"/>
</dbReference>
<dbReference type="PANTHER" id="PTHR30204:SF98">
    <property type="entry name" value="HTH-TYPE TRANSCRIPTIONAL REGULATOR ADHR"/>
    <property type="match status" value="1"/>
</dbReference>
<feature type="domain" description="HTH merR-type" evidence="3">
    <location>
        <begin position="1"/>
        <end position="69"/>
    </location>
</feature>
<keyword evidence="2" id="KW-0175">Coiled coil</keyword>
<dbReference type="EMBL" id="AZSI01000078">
    <property type="protein sequence ID" value="KEY62077.1"/>
    <property type="molecule type" value="Genomic_DNA"/>
</dbReference>
<dbReference type="PATRIC" id="fig|1415168.3.peg.1851"/>
<dbReference type="GO" id="GO:0003700">
    <property type="term" value="F:DNA-binding transcription factor activity"/>
    <property type="evidence" value="ECO:0007669"/>
    <property type="project" value="InterPro"/>
</dbReference>
<sequence length="115" mass="13711">MYKISEVAKQTGLTTATLRYYEQIGLLQTKRKTNHYREFDDSDLDWLRFIENMKKTGMKLSEIKYFSDLKQLGAKSRQKRLELLEEQKVELIERIKEIEQSLNFLEEAKALTKNC</sequence>
<evidence type="ECO:0000256" key="1">
    <source>
        <dbReference type="ARBA" id="ARBA00023125"/>
    </source>
</evidence>
<dbReference type="SMART" id="SM00422">
    <property type="entry name" value="HTH_MERR"/>
    <property type="match status" value="1"/>
</dbReference>
<comment type="caution">
    <text evidence="4">The sequence shown here is derived from an EMBL/GenBank/DDBJ whole genome shotgun (WGS) entry which is preliminary data.</text>
</comment>
<name>A0A084A9U8_LACLC</name>
<dbReference type="CDD" id="cd01109">
    <property type="entry name" value="HTH_YyaN"/>
    <property type="match status" value="1"/>
</dbReference>
<dbReference type="AlphaFoldDB" id="A0A084A9U8"/>
<evidence type="ECO:0000313" key="4">
    <source>
        <dbReference type="EMBL" id="KEY62077.1"/>
    </source>
</evidence>
<dbReference type="InterPro" id="IPR000551">
    <property type="entry name" value="MerR-type_HTH_dom"/>
</dbReference>
<dbReference type="SMR" id="A0A084A9U8"/>
<dbReference type="InterPro" id="IPR047057">
    <property type="entry name" value="MerR_fam"/>
</dbReference>
<dbReference type="Gene3D" id="1.10.1660.10">
    <property type="match status" value="1"/>
</dbReference>
<reference evidence="4 5" key="1">
    <citation type="submission" date="2014-06" db="EMBL/GenBank/DDBJ databases">
        <title>Draft genome sequence of the putrescine producing strain Lactococcus lactis subsp cremoris GE214.</title>
        <authorList>
            <person name="Ladero V."/>
            <person name="Linares D.M."/>
            <person name="del Rio B."/>
            <person name="Mayo B."/>
            <person name="Martin M.C."/>
            <person name="Fernandez M."/>
            <person name="Alvarez M.A."/>
        </authorList>
    </citation>
    <scope>NUCLEOTIDE SEQUENCE [LARGE SCALE GENOMIC DNA]</scope>
    <source>
        <strain evidence="4 5">GE214</strain>
    </source>
</reference>
<organism evidence="4 5">
    <name type="scientific">Lactococcus cremoris subsp. cremoris GE214</name>
    <dbReference type="NCBI Taxonomy" id="1415168"/>
    <lineage>
        <taxon>Bacteria</taxon>
        <taxon>Bacillati</taxon>
        <taxon>Bacillota</taxon>
        <taxon>Bacilli</taxon>
        <taxon>Lactobacillales</taxon>
        <taxon>Streptococcaceae</taxon>
        <taxon>Lactococcus</taxon>
        <taxon>Lactococcus cremoris subsp. cremoris</taxon>
    </lineage>
</organism>
<dbReference type="GO" id="GO:0003677">
    <property type="term" value="F:DNA binding"/>
    <property type="evidence" value="ECO:0007669"/>
    <property type="project" value="UniProtKB-KW"/>
</dbReference>
<evidence type="ECO:0000256" key="2">
    <source>
        <dbReference type="SAM" id="Coils"/>
    </source>
</evidence>
<dbReference type="InterPro" id="IPR009061">
    <property type="entry name" value="DNA-bd_dom_put_sf"/>
</dbReference>
<dbReference type="PRINTS" id="PR00040">
    <property type="entry name" value="HTHMERR"/>
</dbReference>
<proteinExistence type="predicted"/>
<dbReference type="PROSITE" id="PS50937">
    <property type="entry name" value="HTH_MERR_2"/>
    <property type="match status" value="1"/>
</dbReference>
<keyword evidence="1" id="KW-0238">DNA-binding</keyword>
<dbReference type="RefSeq" id="WP_011834597.1">
    <property type="nucleotide sequence ID" value="NZ_AZSI01000078.1"/>
</dbReference>